<dbReference type="AlphaFoldDB" id="A0A2P5W9V9"/>
<evidence type="ECO:0000313" key="2">
    <source>
        <dbReference type="Proteomes" id="UP000239757"/>
    </source>
</evidence>
<sequence>MGFDKGQIWTVLSGLPGLPKKAQRSNQGYSVVLYGLFGLIETRECMQGMLRERFCKGPCVLMGSANGGGNGSP</sequence>
<proteinExistence type="predicted"/>
<accession>A0A2P5W9V9</accession>
<reference evidence="1 2" key="1">
    <citation type="submission" date="2015-01" db="EMBL/GenBank/DDBJ databases">
        <title>Genome of allotetraploid Gossypium barbadense reveals genomic plasticity and fiber elongation in cotton evolution.</title>
        <authorList>
            <person name="Chen X."/>
            <person name="Liu X."/>
            <person name="Zhao B."/>
            <person name="Zheng H."/>
            <person name="Hu Y."/>
            <person name="Lu G."/>
            <person name="Yang C."/>
            <person name="Chen J."/>
            <person name="Shan C."/>
            <person name="Zhang L."/>
            <person name="Zhou Y."/>
            <person name="Wang L."/>
            <person name="Guo W."/>
            <person name="Bai Y."/>
            <person name="Ruan J."/>
            <person name="Shangguan X."/>
            <person name="Mao Y."/>
            <person name="Jiang J."/>
            <person name="Zhu Y."/>
            <person name="Lei J."/>
            <person name="Kang H."/>
            <person name="Chen S."/>
            <person name="He X."/>
            <person name="Wang R."/>
            <person name="Wang Y."/>
            <person name="Chen J."/>
            <person name="Wang L."/>
            <person name="Yu S."/>
            <person name="Wang B."/>
            <person name="Wei J."/>
            <person name="Song S."/>
            <person name="Lu X."/>
            <person name="Gao Z."/>
            <person name="Gu W."/>
            <person name="Deng X."/>
            <person name="Ma D."/>
            <person name="Wang S."/>
            <person name="Liang W."/>
            <person name="Fang L."/>
            <person name="Cai C."/>
            <person name="Zhu X."/>
            <person name="Zhou B."/>
            <person name="Zhang Y."/>
            <person name="Chen Z."/>
            <person name="Xu S."/>
            <person name="Zhu R."/>
            <person name="Wang S."/>
            <person name="Zhang T."/>
            <person name="Zhao G."/>
        </authorList>
    </citation>
    <scope>NUCLEOTIDE SEQUENCE [LARGE SCALE GENOMIC DNA]</scope>
    <source>
        <strain evidence="2">cv. Xinhai21</strain>
        <tissue evidence="1">Leaf</tissue>
    </source>
</reference>
<gene>
    <name evidence="1" type="ORF">GOBAR_AA32851</name>
</gene>
<dbReference type="Proteomes" id="UP000239757">
    <property type="component" value="Unassembled WGS sequence"/>
</dbReference>
<organism evidence="1 2">
    <name type="scientific">Gossypium barbadense</name>
    <name type="common">Sea Island cotton</name>
    <name type="synonym">Hibiscus barbadensis</name>
    <dbReference type="NCBI Taxonomy" id="3634"/>
    <lineage>
        <taxon>Eukaryota</taxon>
        <taxon>Viridiplantae</taxon>
        <taxon>Streptophyta</taxon>
        <taxon>Embryophyta</taxon>
        <taxon>Tracheophyta</taxon>
        <taxon>Spermatophyta</taxon>
        <taxon>Magnoliopsida</taxon>
        <taxon>eudicotyledons</taxon>
        <taxon>Gunneridae</taxon>
        <taxon>Pentapetalae</taxon>
        <taxon>rosids</taxon>
        <taxon>malvids</taxon>
        <taxon>Malvales</taxon>
        <taxon>Malvaceae</taxon>
        <taxon>Malvoideae</taxon>
        <taxon>Gossypium</taxon>
    </lineage>
</organism>
<evidence type="ECO:0000313" key="1">
    <source>
        <dbReference type="EMBL" id="PPR87838.1"/>
    </source>
</evidence>
<name>A0A2P5W9V9_GOSBA</name>
<dbReference type="EMBL" id="KZ668452">
    <property type="protein sequence ID" value="PPR87838.1"/>
    <property type="molecule type" value="Genomic_DNA"/>
</dbReference>
<protein>
    <submittedName>
        <fullName evidence="1">Uncharacterized protein</fullName>
    </submittedName>
</protein>